<reference evidence="1" key="1">
    <citation type="submission" date="2024-09" db="EMBL/GenBank/DDBJ databases">
        <authorList>
            <person name="Liu J."/>
        </authorList>
    </citation>
    <scope>NUCLEOTIDE SEQUENCE</scope>
    <source>
        <strain evidence="1">NBU2967</strain>
    </source>
</reference>
<name>A0ACC7LHM7_9FLAO</name>
<dbReference type="Proteomes" id="UP001595191">
    <property type="component" value="Unassembled WGS sequence"/>
</dbReference>
<accession>A0ACC7LHM7</accession>
<protein>
    <submittedName>
        <fullName evidence="1">Uncharacterized protein</fullName>
    </submittedName>
</protein>
<proteinExistence type="predicted"/>
<comment type="caution">
    <text evidence="1">The sequence shown here is derived from an EMBL/GenBank/DDBJ whole genome shotgun (WGS) entry which is preliminary data.</text>
</comment>
<gene>
    <name evidence="1" type="ORF">ACEZ3G_05910</name>
</gene>
<evidence type="ECO:0000313" key="2">
    <source>
        <dbReference type="Proteomes" id="UP001595191"/>
    </source>
</evidence>
<evidence type="ECO:0000313" key="1">
    <source>
        <dbReference type="EMBL" id="MFH6603004.1"/>
    </source>
</evidence>
<keyword evidence="2" id="KW-1185">Reference proteome</keyword>
<dbReference type="EMBL" id="JBHFPV010000001">
    <property type="protein sequence ID" value="MFH6603004.1"/>
    <property type="molecule type" value="Genomic_DNA"/>
</dbReference>
<sequence>MKRWYLKFVAVVLLGSVGSCSLNDDDGVNFHYEALQILSVEVPESFSLQQIYTIKVNMLRPDDCTLIEGFDVTKSDLTVRNVIAVGAVLDKPDCKTVNQEVQDTFQFKVIYDEPYLFRFYTGEDANGEAQYLEIEVPVDQ</sequence>
<organism evidence="1 2">
    <name type="scientific">Meishania litoralis</name>
    <dbReference type="NCBI Taxonomy" id="3434685"/>
    <lineage>
        <taxon>Bacteria</taxon>
        <taxon>Pseudomonadati</taxon>
        <taxon>Bacteroidota</taxon>
        <taxon>Flavobacteriia</taxon>
        <taxon>Flavobacteriales</taxon>
        <taxon>Flavobacteriaceae</taxon>
        <taxon>Meishania</taxon>
    </lineage>
</organism>